<feature type="signal peptide" evidence="2">
    <location>
        <begin position="1"/>
        <end position="23"/>
    </location>
</feature>
<evidence type="ECO:0000313" key="3">
    <source>
        <dbReference type="EMBL" id="GLH67948.1"/>
    </source>
</evidence>
<name>A0ABQ5Q097_9BACT</name>
<feature type="compositionally biased region" description="Low complexity" evidence="1">
    <location>
        <begin position="125"/>
        <end position="139"/>
    </location>
</feature>
<gene>
    <name evidence="3" type="ORF">GETHED_23120</name>
</gene>
<feature type="region of interest" description="Disordered" evidence="1">
    <location>
        <begin position="116"/>
        <end position="139"/>
    </location>
</feature>
<dbReference type="RefSeq" id="WP_285609490.1">
    <property type="nucleotide sequence ID" value="NZ_BSDC01000003.1"/>
</dbReference>
<keyword evidence="4" id="KW-1185">Reference proteome</keyword>
<accession>A0ABQ5Q097</accession>
<dbReference type="Proteomes" id="UP001165044">
    <property type="component" value="Unassembled WGS sequence"/>
</dbReference>
<dbReference type="EMBL" id="BSDC01000003">
    <property type="protein sequence ID" value="GLH67948.1"/>
    <property type="molecule type" value="Genomic_DNA"/>
</dbReference>
<evidence type="ECO:0000313" key="4">
    <source>
        <dbReference type="Proteomes" id="UP001165044"/>
    </source>
</evidence>
<organism evidence="3 4">
    <name type="scientific">Geothrix edaphica</name>
    <dbReference type="NCBI Taxonomy" id="2927976"/>
    <lineage>
        <taxon>Bacteria</taxon>
        <taxon>Pseudomonadati</taxon>
        <taxon>Acidobacteriota</taxon>
        <taxon>Holophagae</taxon>
        <taxon>Holophagales</taxon>
        <taxon>Holophagaceae</taxon>
        <taxon>Geothrix</taxon>
    </lineage>
</organism>
<evidence type="ECO:0000256" key="2">
    <source>
        <dbReference type="SAM" id="SignalP"/>
    </source>
</evidence>
<keyword evidence="2" id="KW-0732">Signal</keyword>
<proteinExistence type="predicted"/>
<protein>
    <submittedName>
        <fullName evidence="3">Uncharacterized protein</fullName>
    </submittedName>
</protein>
<reference evidence="3" key="1">
    <citation type="journal article" date="2023" name="Antonie Van Leeuwenhoek">
        <title>Mesoterricola silvestris gen. nov., sp. nov., Mesoterricola sediminis sp. nov., Geothrix oryzae sp. nov., Geothrix edaphica sp. nov., Geothrix rubra sp. nov., and Geothrix limicola sp. nov., six novel members of Acidobacteriota isolated from soils.</title>
        <authorList>
            <person name="Itoh H."/>
            <person name="Sugisawa Y."/>
            <person name="Mise K."/>
            <person name="Xu Z."/>
            <person name="Kuniyasu M."/>
            <person name="Ushijima N."/>
            <person name="Kawano K."/>
            <person name="Kobayashi E."/>
            <person name="Shiratori Y."/>
            <person name="Masuda Y."/>
            <person name="Senoo K."/>
        </authorList>
    </citation>
    <scope>NUCLEOTIDE SEQUENCE</scope>
    <source>
        <strain evidence="3">Red802</strain>
    </source>
</reference>
<sequence length="367" mass="39280">MRPSLLTPLLAILALCGPVSLHAQARAQARLQDWDPARATGGWAFQEVDGSLVFFDPGTRSLRAWMKGSGLLSTLPVFLPEVRKPAPASKPAAAPPRATTTDYDAAGALLYGIPRHQRPQPAAPRPASQQAPEAPASEAVPERWVVDSYSRTWMVCDGRLVILTKDGQLETASALPAPVQDMAVGREGILILYRTLKPCLEKRDLRTGAVLWSYGDRSQLKDAAAQPLLVPLNRMALGADGTVYLAEGPSLAFTVLDPVKGPKEPGQTFFTCHDALPGRAALGRVGRGPMLSWAGRDVIFCVFQSSQVRSCGAPESTGLMLARFDLLNGALEWIPTTLAEGHQLVGLLDHEAVFLAPSGGLAYAPIR</sequence>
<comment type="caution">
    <text evidence="3">The sequence shown here is derived from an EMBL/GenBank/DDBJ whole genome shotgun (WGS) entry which is preliminary data.</text>
</comment>
<dbReference type="SUPFAM" id="SSF63829">
    <property type="entry name" value="Calcium-dependent phosphotriesterase"/>
    <property type="match status" value="1"/>
</dbReference>
<evidence type="ECO:0000256" key="1">
    <source>
        <dbReference type="SAM" id="MobiDB-lite"/>
    </source>
</evidence>
<feature type="chain" id="PRO_5046145517" evidence="2">
    <location>
        <begin position="24"/>
        <end position="367"/>
    </location>
</feature>